<dbReference type="Gene3D" id="3.40.50.300">
    <property type="entry name" value="P-loop containing nucleotide triphosphate hydrolases"/>
    <property type="match status" value="1"/>
</dbReference>
<protein>
    <submittedName>
        <fullName evidence="7">Muts domain V-domain-containing protein</fullName>
    </submittedName>
</protein>
<reference evidence="7" key="1">
    <citation type="submission" date="2023-06" db="EMBL/GenBank/DDBJ databases">
        <title>Genome-scale phylogeny and comparative genomics of the fungal order Sordariales.</title>
        <authorList>
            <consortium name="Lawrence Berkeley National Laboratory"/>
            <person name="Hensen N."/>
            <person name="Bonometti L."/>
            <person name="Westerberg I."/>
            <person name="Brannstrom I.O."/>
            <person name="Guillou S."/>
            <person name="Cros-Aarteil S."/>
            <person name="Calhoun S."/>
            <person name="Haridas S."/>
            <person name="Kuo A."/>
            <person name="Mondo S."/>
            <person name="Pangilinan J."/>
            <person name="Riley R."/>
            <person name="Labutti K."/>
            <person name="Andreopoulos B."/>
            <person name="Lipzen A."/>
            <person name="Chen C."/>
            <person name="Yanf M."/>
            <person name="Daum C."/>
            <person name="Ng V."/>
            <person name="Clum A."/>
            <person name="Steindorff A."/>
            <person name="Ohm R."/>
            <person name="Martin F."/>
            <person name="Silar P."/>
            <person name="Natvig D."/>
            <person name="Lalanne C."/>
            <person name="Gautier V."/>
            <person name="Ament-Velasquez S.L."/>
            <person name="Kruys A."/>
            <person name="Hutchinson M.I."/>
            <person name="Powell A.J."/>
            <person name="Barry K."/>
            <person name="Miller A.N."/>
            <person name="Grigoriev I.V."/>
            <person name="Debuchy R."/>
            <person name="Gladieux P."/>
            <person name="Thoren M.H."/>
            <person name="Johannesson H."/>
        </authorList>
    </citation>
    <scope>NUCLEOTIDE SEQUENCE</scope>
    <source>
        <strain evidence="7">SMH2532-1</strain>
    </source>
</reference>
<dbReference type="SMART" id="SM00533">
    <property type="entry name" value="MUTSd"/>
    <property type="match status" value="1"/>
</dbReference>
<dbReference type="GO" id="GO:0005524">
    <property type="term" value="F:ATP binding"/>
    <property type="evidence" value="ECO:0007669"/>
    <property type="project" value="UniProtKB-KW"/>
</dbReference>
<dbReference type="InterPro" id="IPR007696">
    <property type="entry name" value="DNA_mismatch_repair_MutS_core"/>
</dbReference>
<dbReference type="Pfam" id="PF00488">
    <property type="entry name" value="MutS_V"/>
    <property type="match status" value="1"/>
</dbReference>
<dbReference type="Proteomes" id="UP001174936">
    <property type="component" value="Unassembled WGS sequence"/>
</dbReference>
<dbReference type="GO" id="GO:0140664">
    <property type="term" value="F:ATP-dependent DNA damage sensor activity"/>
    <property type="evidence" value="ECO:0007669"/>
    <property type="project" value="InterPro"/>
</dbReference>
<sequence>MAVDIDKDGKVGCAYYVAIDEALHIEEDIALGGLELVDTLLLRVQPTTVIVPNRAPGNLVELLERDSQRLDDDASNPEKGSHILRHLASAEFDYENGRDVLANLDLEQATPDPIEVLPAGDDSMNLFHSSDHQKLVRLARRISLDSHLSIGCAGAVLGDIDRRRAAEASCLDPEEHSPFQVVSIRMNTPEDTMLISADALISLQVIQSELHPNPQLQYSSNSESKAKESLSVCGLLQALACTAQGKLRLRQMLFRPTTEIDTIERRQQAIAVFLHPENQEMATAIRKLLRKVKNTKSLLHYVRMGVDRVRGQLSVRTEEWRALLRFTMISIQLREAIKLLSGYSSVEILARVFDSIDPRMFTSVGETIFKTIDFKLSKENGRTEIRTGASEILDELRRTFSRICKMLPGVEDALRKGVPAHFACHIQYCAIIPQLGFFTAITLDGESGEGIYNGNDAVGDNWQLGFVHEGIAYYKNNKMVDLDSHYGHLPTEISDEEINVMLNLTAEILAKEEHLITVSELFGELDSILALALAAAKYGWSAPQMTDSNVIDITGGRHPLQELLVPSFIPNDCFLAGGSGCDEPEDRSCQGETSGEGGTEGGSTDGDERGEGSSMLILTGPNNSGKSVYMKQIAVIVYLAHIGSYVPAKSAIIGITDRILTRIATRETVVDDESAFLVDIKQAAFTVNFATRRSLVLADEFGKGTSTETGSALFTAYLAHFLDLGSERPKVLVGTHFHDIFENGLLESQEGVDLAHMDVRLNEEAEEMEDEITYLFKLLPGRGESSLASSCAAKNGVDVEIIERAEDLILFQEGHEDLGVVCGGLMEERNVGLARARTQRFLDMAILGPKASVDGSLREKLEELVYQEDEDDEIGEELDLGP</sequence>
<dbReference type="GO" id="GO:0030983">
    <property type="term" value="F:mismatched DNA binding"/>
    <property type="evidence" value="ECO:0007669"/>
    <property type="project" value="InterPro"/>
</dbReference>
<evidence type="ECO:0000313" key="8">
    <source>
        <dbReference type="Proteomes" id="UP001174936"/>
    </source>
</evidence>
<evidence type="ECO:0000313" key="7">
    <source>
        <dbReference type="EMBL" id="KAK0656043.1"/>
    </source>
</evidence>
<dbReference type="AlphaFoldDB" id="A0AA39YNY2"/>
<dbReference type="InterPro" id="IPR027417">
    <property type="entry name" value="P-loop_NTPase"/>
</dbReference>
<organism evidence="7 8">
    <name type="scientific">Cercophora newfieldiana</name>
    <dbReference type="NCBI Taxonomy" id="92897"/>
    <lineage>
        <taxon>Eukaryota</taxon>
        <taxon>Fungi</taxon>
        <taxon>Dikarya</taxon>
        <taxon>Ascomycota</taxon>
        <taxon>Pezizomycotina</taxon>
        <taxon>Sordariomycetes</taxon>
        <taxon>Sordariomycetidae</taxon>
        <taxon>Sordariales</taxon>
        <taxon>Lasiosphaeriaceae</taxon>
        <taxon>Cercophora</taxon>
    </lineage>
</organism>
<evidence type="ECO:0000256" key="4">
    <source>
        <dbReference type="ARBA" id="ARBA00023125"/>
    </source>
</evidence>
<dbReference type="GO" id="GO:0006298">
    <property type="term" value="P:mismatch repair"/>
    <property type="evidence" value="ECO:0007669"/>
    <property type="project" value="InterPro"/>
</dbReference>
<keyword evidence="4" id="KW-0238">DNA-binding</keyword>
<keyword evidence="2" id="KW-0547">Nucleotide-binding</keyword>
<dbReference type="PANTHER" id="PTHR11361:SF20">
    <property type="entry name" value="MUTS PROTEIN HOMOLOG 5"/>
    <property type="match status" value="1"/>
</dbReference>
<dbReference type="GO" id="GO:0005634">
    <property type="term" value="C:nucleus"/>
    <property type="evidence" value="ECO:0007669"/>
    <property type="project" value="TreeGrafter"/>
</dbReference>
<proteinExistence type="inferred from homology"/>
<dbReference type="InterPro" id="IPR045076">
    <property type="entry name" value="MutS"/>
</dbReference>
<feature type="compositionally biased region" description="Gly residues" evidence="5">
    <location>
        <begin position="594"/>
        <end position="604"/>
    </location>
</feature>
<dbReference type="PANTHER" id="PTHR11361">
    <property type="entry name" value="DNA MISMATCH REPAIR PROTEIN MUTS FAMILY MEMBER"/>
    <property type="match status" value="1"/>
</dbReference>
<dbReference type="Pfam" id="PF05192">
    <property type="entry name" value="MutS_III"/>
    <property type="match status" value="1"/>
</dbReference>
<dbReference type="Gene3D" id="1.10.1420.10">
    <property type="match status" value="1"/>
</dbReference>
<comment type="caution">
    <text evidence="7">The sequence shown here is derived from an EMBL/GenBank/DDBJ whole genome shotgun (WGS) entry which is preliminary data.</text>
</comment>
<dbReference type="SUPFAM" id="SSF48334">
    <property type="entry name" value="DNA repair protein MutS, domain III"/>
    <property type="match status" value="1"/>
</dbReference>
<dbReference type="GO" id="GO:0051026">
    <property type="term" value="P:chiasma assembly"/>
    <property type="evidence" value="ECO:0007669"/>
    <property type="project" value="TreeGrafter"/>
</dbReference>
<comment type="similarity">
    <text evidence="1">Belongs to the DNA mismatch repair MutS family.</text>
</comment>
<dbReference type="SMART" id="SM00534">
    <property type="entry name" value="MUTSac"/>
    <property type="match status" value="1"/>
</dbReference>
<evidence type="ECO:0000256" key="1">
    <source>
        <dbReference type="ARBA" id="ARBA00006271"/>
    </source>
</evidence>
<gene>
    <name evidence="7" type="ORF">B0T16DRAFT_451662</name>
</gene>
<evidence type="ECO:0000256" key="3">
    <source>
        <dbReference type="ARBA" id="ARBA00022840"/>
    </source>
</evidence>
<dbReference type="PROSITE" id="PS00486">
    <property type="entry name" value="DNA_MISMATCH_REPAIR_2"/>
    <property type="match status" value="1"/>
</dbReference>
<dbReference type="SUPFAM" id="SSF52540">
    <property type="entry name" value="P-loop containing nucleoside triphosphate hydrolases"/>
    <property type="match status" value="1"/>
</dbReference>
<evidence type="ECO:0000259" key="6">
    <source>
        <dbReference type="PROSITE" id="PS00486"/>
    </source>
</evidence>
<dbReference type="EMBL" id="JAULSV010000001">
    <property type="protein sequence ID" value="KAK0656043.1"/>
    <property type="molecule type" value="Genomic_DNA"/>
</dbReference>
<dbReference type="CDD" id="cd03281">
    <property type="entry name" value="ABC_MSH5_euk"/>
    <property type="match status" value="1"/>
</dbReference>
<keyword evidence="3" id="KW-0067">ATP-binding</keyword>
<dbReference type="InterPro" id="IPR000432">
    <property type="entry name" value="DNA_mismatch_repair_MutS_C"/>
</dbReference>
<feature type="domain" description="DNA mismatch repair proteins mutS family" evidence="6">
    <location>
        <begin position="694"/>
        <end position="710"/>
    </location>
</feature>
<dbReference type="InterPro" id="IPR036187">
    <property type="entry name" value="DNA_mismatch_repair_MutS_sf"/>
</dbReference>
<evidence type="ECO:0000256" key="2">
    <source>
        <dbReference type="ARBA" id="ARBA00022741"/>
    </source>
</evidence>
<feature type="region of interest" description="Disordered" evidence="5">
    <location>
        <begin position="581"/>
        <end position="617"/>
    </location>
</feature>
<keyword evidence="8" id="KW-1185">Reference proteome</keyword>
<name>A0AA39YNY2_9PEZI</name>
<evidence type="ECO:0000256" key="5">
    <source>
        <dbReference type="SAM" id="MobiDB-lite"/>
    </source>
</evidence>
<accession>A0AA39YNY2</accession>